<evidence type="ECO:0000313" key="1">
    <source>
        <dbReference type="EMBL" id="VDL61031.1"/>
    </source>
</evidence>
<accession>A0A0R3STI0</accession>
<name>A0A0R3STI0_HYMDI</name>
<protein>
    <submittedName>
        <fullName evidence="3">Peptidase A2 domain-containing protein</fullName>
    </submittedName>
</protein>
<dbReference type="InterPro" id="IPR021109">
    <property type="entry name" value="Peptidase_aspartic_dom_sf"/>
</dbReference>
<evidence type="ECO:0000313" key="2">
    <source>
        <dbReference type="Proteomes" id="UP000274504"/>
    </source>
</evidence>
<dbReference type="Proteomes" id="UP000274504">
    <property type="component" value="Unassembled WGS sequence"/>
</dbReference>
<reference evidence="1 2" key="2">
    <citation type="submission" date="2018-11" db="EMBL/GenBank/DDBJ databases">
        <authorList>
            <consortium name="Pathogen Informatics"/>
        </authorList>
    </citation>
    <scope>NUCLEOTIDE SEQUENCE [LARGE SCALE GENOMIC DNA]</scope>
</reference>
<dbReference type="EMBL" id="UYSG01011130">
    <property type="protein sequence ID" value="VDL61031.1"/>
    <property type="molecule type" value="Genomic_DNA"/>
</dbReference>
<sequence>MQINVRRRCYGTPCINGVFHELQIDTRSDITIVSNKVWKTLGSPKLDIVPFKVSNVLGDAGQLSRAMRCEAIFKGKTAPTTANLDDIIVVGESEGELQGLR</sequence>
<dbReference type="AlphaFoldDB" id="A0A0R3STI0"/>
<proteinExistence type="predicted"/>
<dbReference type="SUPFAM" id="SSF50630">
    <property type="entry name" value="Acid proteases"/>
    <property type="match status" value="1"/>
</dbReference>
<dbReference type="OrthoDB" id="6284779at2759"/>
<organism evidence="3">
    <name type="scientific">Hymenolepis diminuta</name>
    <name type="common">Rat tapeworm</name>
    <dbReference type="NCBI Taxonomy" id="6216"/>
    <lineage>
        <taxon>Eukaryota</taxon>
        <taxon>Metazoa</taxon>
        <taxon>Spiralia</taxon>
        <taxon>Lophotrochozoa</taxon>
        <taxon>Platyhelminthes</taxon>
        <taxon>Cestoda</taxon>
        <taxon>Eucestoda</taxon>
        <taxon>Cyclophyllidea</taxon>
        <taxon>Hymenolepididae</taxon>
        <taxon>Hymenolepis</taxon>
    </lineage>
</organism>
<reference evidence="3" key="1">
    <citation type="submission" date="2017-02" db="UniProtKB">
        <authorList>
            <consortium name="WormBaseParasite"/>
        </authorList>
    </citation>
    <scope>IDENTIFICATION</scope>
</reference>
<dbReference type="WBParaSite" id="HDID_0000871501-mRNA-1">
    <property type="protein sequence ID" value="HDID_0000871501-mRNA-1"/>
    <property type="gene ID" value="HDID_0000871501"/>
</dbReference>
<gene>
    <name evidence="1" type="ORF">HDID_LOCUS8713</name>
</gene>
<evidence type="ECO:0000313" key="3">
    <source>
        <dbReference type="WBParaSite" id="HDID_0000871501-mRNA-1"/>
    </source>
</evidence>